<keyword evidence="2" id="KW-1185">Reference proteome</keyword>
<dbReference type="HOGENOM" id="CLU_1107122_0_0_1"/>
<sequence length="251" mass="27729">MLLVATEGLSQLKWRWFDQNRPLKDLLRYDDASRGPWGALMLLGWLRGRQWTSSCGALITVAALIVDPFAQQVLSTYDCRVPAEAFVATIPRTSFYIENIPIFGMDRGPITLELQNSINGGIFNPGRNVAFDCPTGNCTFPNNYQTVGFCGSCIDITNQLYVKPKLNEPNKSAWTINILTASNLSAVINKPPGAGEGSDYLLMKSGGGKTDIIVGLVCHLLFYLHDLRDTSYRHEQARLEIVAIAIAISWA</sequence>
<dbReference type="EMBL" id="KE720699">
    <property type="protein sequence ID" value="ERF76803.1"/>
    <property type="molecule type" value="Genomic_DNA"/>
</dbReference>
<dbReference type="RefSeq" id="XP_007785839.1">
    <property type="nucleotide sequence ID" value="XM_007787649.1"/>
</dbReference>
<dbReference type="PANTHER" id="PTHR35394">
    <property type="entry name" value="DUF3176 DOMAIN-CONTAINING PROTEIN"/>
    <property type="match status" value="1"/>
</dbReference>
<dbReference type="eggNOG" id="ENOG502RZ8N">
    <property type="taxonomic scope" value="Eukaryota"/>
</dbReference>
<name>U1GWE1_ENDPU</name>
<dbReference type="InterPro" id="IPR021514">
    <property type="entry name" value="DUF3176"/>
</dbReference>
<gene>
    <name evidence="1" type="ORF">EPUS_07983</name>
</gene>
<evidence type="ECO:0000313" key="1">
    <source>
        <dbReference type="EMBL" id="ERF76803.1"/>
    </source>
</evidence>
<organism evidence="1 2">
    <name type="scientific">Endocarpon pusillum (strain Z07020 / HMAS-L-300199)</name>
    <name type="common">Lichen-forming fungus</name>
    <dbReference type="NCBI Taxonomy" id="1263415"/>
    <lineage>
        <taxon>Eukaryota</taxon>
        <taxon>Fungi</taxon>
        <taxon>Dikarya</taxon>
        <taxon>Ascomycota</taxon>
        <taxon>Pezizomycotina</taxon>
        <taxon>Eurotiomycetes</taxon>
        <taxon>Chaetothyriomycetidae</taxon>
        <taxon>Verrucariales</taxon>
        <taxon>Verrucariaceae</taxon>
        <taxon>Endocarpon</taxon>
    </lineage>
</organism>
<proteinExistence type="predicted"/>
<dbReference type="Proteomes" id="UP000019373">
    <property type="component" value="Unassembled WGS sequence"/>
</dbReference>
<dbReference type="Pfam" id="PF11374">
    <property type="entry name" value="DUF3176"/>
    <property type="match status" value="1"/>
</dbReference>
<protein>
    <submittedName>
        <fullName evidence="1">Uncharacterized protein</fullName>
    </submittedName>
</protein>
<dbReference type="AlphaFoldDB" id="U1GWE1"/>
<accession>U1GWE1</accession>
<dbReference type="GeneID" id="19242861"/>
<evidence type="ECO:0000313" key="2">
    <source>
        <dbReference type="Proteomes" id="UP000019373"/>
    </source>
</evidence>
<dbReference type="PANTHER" id="PTHR35394:SF5">
    <property type="entry name" value="DUF3176 DOMAIN-CONTAINING PROTEIN"/>
    <property type="match status" value="1"/>
</dbReference>
<reference evidence="2" key="1">
    <citation type="journal article" date="2014" name="BMC Genomics">
        <title>Genome characteristics reveal the impact of lichenization on lichen-forming fungus Endocarpon pusillum Hedwig (Verrucariales, Ascomycota).</title>
        <authorList>
            <person name="Wang Y.-Y."/>
            <person name="Liu B."/>
            <person name="Zhang X.-Y."/>
            <person name="Zhou Q.-M."/>
            <person name="Zhang T."/>
            <person name="Li H."/>
            <person name="Yu Y.-F."/>
            <person name="Zhang X.-L."/>
            <person name="Hao X.-Y."/>
            <person name="Wang M."/>
            <person name="Wang L."/>
            <person name="Wei J.-C."/>
        </authorList>
    </citation>
    <scope>NUCLEOTIDE SEQUENCE [LARGE SCALE GENOMIC DNA]</scope>
    <source>
        <strain evidence="2">Z07020 / HMAS-L-300199</strain>
    </source>
</reference>
<dbReference type="OrthoDB" id="5376804at2759"/>